<proteinExistence type="predicted"/>
<evidence type="ECO:0000313" key="2">
    <source>
        <dbReference type="Proteomes" id="UP000790377"/>
    </source>
</evidence>
<dbReference type="Proteomes" id="UP000790377">
    <property type="component" value="Unassembled WGS sequence"/>
</dbReference>
<sequence length="299" mass="32835">MASIPNVSLLIGPLELGAIACSFLVGCLVIQTFVYYSQFSSDSKYIKVFVAGLCIAELLHFVCEVVVLWQSTITAPVASYYALYTVVAATLAISFGAELFYIVRLVTLSASGSKFLPLVCLVLSLVFATTGTVVVIDSFAITNLLEGVDSHFLVIMLSLISGAVCDLTITASLIYYLLKMRNTNFRSTSRMVDTLIRWSIETGLTPTLCSILTVICFARMRDNFVWLGVYAVLASVRANALLATLNGRLILNKRRDEEALEFSSIIREQHPTESPIVVNITRSSELKADNDNKDQVQEN</sequence>
<name>A0ACB8A874_9AGAM</name>
<comment type="caution">
    <text evidence="1">The sequence shown here is derived from an EMBL/GenBank/DDBJ whole genome shotgun (WGS) entry which is preliminary data.</text>
</comment>
<keyword evidence="2" id="KW-1185">Reference proteome</keyword>
<gene>
    <name evidence="1" type="ORF">BJ138DRAFT_1114764</name>
</gene>
<organism evidence="1 2">
    <name type="scientific">Hygrophoropsis aurantiaca</name>
    <dbReference type="NCBI Taxonomy" id="72124"/>
    <lineage>
        <taxon>Eukaryota</taxon>
        <taxon>Fungi</taxon>
        <taxon>Dikarya</taxon>
        <taxon>Basidiomycota</taxon>
        <taxon>Agaricomycotina</taxon>
        <taxon>Agaricomycetes</taxon>
        <taxon>Agaricomycetidae</taxon>
        <taxon>Boletales</taxon>
        <taxon>Coniophorineae</taxon>
        <taxon>Hygrophoropsidaceae</taxon>
        <taxon>Hygrophoropsis</taxon>
    </lineage>
</organism>
<accession>A0ACB8A874</accession>
<evidence type="ECO:0000313" key="1">
    <source>
        <dbReference type="EMBL" id="KAH7909666.1"/>
    </source>
</evidence>
<dbReference type="EMBL" id="MU267747">
    <property type="protein sequence ID" value="KAH7909666.1"/>
    <property type="molecule type" value="Genomic_DNA"/>
</dbReference>
<protein>
    <submittedName>
        <fullName evidence="1">Uncharacterized protein</fullName>
    </submittedName>
</protein>
<reference evidence="1" key="1">
    <citation type="journal article" date="2021" name="New Phytol.">
        <title>Evolutionary innovations through gain and loss of genes in the ectomycorrhizal Boletales.</title>
        <authorList>
            <person name="Wu G."/>
            <person name="Miyauchi S."/>
            <person name="Morin E."/>
            <person name="Kuo A."/>
            <person name="Drula E."/>
            <person name="Varga T."/>
            <person name="Kohler A."/>
            <person name="Feng B."/>
            <person name="Cao Y."/>
            <person name="Lipzen A."/>
            <person name="Daum C."/>
            <person name="Hundley H."/>
            <person name="Pangilinan J."/>
            <person name="Johnson J."/>
            <person name="Barry K."/>
            <person name="LaButti K."/>
            <person name="Ng V."/>
            <person name="Ahrendt S."/>
            <person name="Min B."/>
            <person name="Choi I.G."/>
            <person name="Park H."/>
            <person name="Plett J.M."/>
            <person name="Magnuson J."/>
            <person name="Spatafora J.W."/>
            <person name="Nagy L.G."/>
            <person name="Henrissat B."/>
            <person name="Grigoriev I.V."/>
            <person name="Yang Z.L."/>
            <person name="Xu J."/>
            <person name="Martin F.M."/>
        </authorList>
    </citation>
    <scope>NUCLEOTIDE SEQUENCE</scope>
    <source>
        <strain evidence="1">ATCC 28755</strain>
    </source>
</reference>